<dbReference type="Proteomes" id="UP000192927">
    <property type="component" value="Unassembled WGS sequence"/>
</dbReference>
<sequence>MDSVEQNTTITKNLLEKPVDRSLNPSATTGYRNTRLWAQVAAQAMPPLSEAAFLSTFTAQSIKGRHINLSTPDDRRVVVKLDSTHIDHYRTLTPSALRNQVTNQIHTLTDPKIVTIQVAAAKQLRSRDLAIYTQTVAEKEALQANPSWAKAFRASKVVATTYGVIANRIPVNSIQMDDQKQMIACIQAENHKIRNEKDIPISYVGWLCVPKYAAGSMVVEFKDAEQANVALQTDLAINIAPRLSDFAAVAAGNGGDPPPTNKPIGLQAQCDKEGSGSESVGKFVVVDTSGKRRGTGWVLPHVGAQRGPSVFLRKTLPTVAISRPLHQRSPPRPSLATTGTLRVPRSRSSTPKELVAAMAILLESTAHALRLLNAHQSHHRHEYIKFNEQRCIEEMGLEALLDGKDGLGTAGEE</sequence>
<organism evidence="2 3">
    <name type="scientific">Lasallia pustulata</name>
    <dbReference type="NCBI Taxonomy" id="136370"/>
    <lineage>
        <taxon>Eukaryota</taxon>
        <taxon>Fungi</taxon>
        <taxon>Dikarya</taxon>
        <taxon>Ascomycota</taxon>
        <taxon>Pezizomycotina</taxon>
        <taxon>Lecanoromycetes</taxon>
        <taxon>OSLEUM clade</taxon>
        <taxon>Umbilicariomycetidae</taxon>
        <taxon>Umbilicariales</taxon>
        <taxon>Umbilicariaceae</taxon>
        <taxon>Lasallia</taxon>
    </lineage>
</organism>
<feature type="region of interest" description="Disordered" evidence="1">
    <location>
        <begin position="324"/>
        <end position="349"/>
    </location>
</feature>
<protein>
    <submittedName>
        <fullName evidence="2">Uncharacterized protein</fullName>
    </submittedName>
</protein>
<dbReference type="EMBL" id="FWEW01003819">
    <property type="protein sequence ID" value="SLM41270.1"/>
    <property type="molecule type" value="Genomic_DNA"/>
</dbReference>
<proteinExistence type="predicted"/>
<evidence type="ECO:0000313" key="3">
    <source>
        <dbReference type="Proteomes" id="UP000192927"/>
    </source>
</evidence>
<evidence type="ECO:0000313" key="2">
    <source>
        <dbReference type="EMBL" id="SLM41270.1"/>
    </source>
</evidence>
<reference evidence="3" key="1">
    <citation type="submission" date="2017-03" db="EMBL/GenBank/DDBJ databases">
        <authorList>
            <person name="Sharma R."/>
            <person name="Thines M."/>
        </authorList>
    </citation>
    <scope>NUCLEOTIDE SEQUENCE [LARGE SCALE GENOMIC DNA]</scope>
</reference>
<keyword evidence="3" id="KW-1185">Reference proteome</keyword>
<accession>A0A1W5DE72</accession>
<name>A0A1W5DE72_9LECA</name>
<dbReference type="AlphaFoldDB" id="A0A1W5DE72"/>
<evidence type="ECO:0000256" key="1">
    <source>
        <dbReference type="SAM" id="MobiDB-lite"/>
    </source>
</evidence>
<feature type="compositionally biased region" description="Polar residues" evidence="1">
    <location>
        <begin position="335"/>
        <end position="349"/>
    </location>
</feature>